<keyword evidence="5" id="KW-0479">Metal-binding</keyword>
<keyword evidence="11" id="KW-0472">Membrane</keyword>
<evidence type="ECO:0000256" key="10">
    <source>
        <dbReference type="SAM" id="MobiDB-lite"/>
    </source>
</evidence>
<accession>A0A0C2Z7Z7</accession>
<dbReference type="InterPro" id="IPR000718">
    <property type="entry name" value="Peptidase_M13"/>
</dbReference>
<dbReference type="Pfam" id="PF01431">
    <property type="entry name" value="Peptidase_M13"/>
    <property type="match status" value="1"/>
</dbReference>
<feature type="transmembrane region" description="Helical" evidence="11">
    <location>
        <begin position="309"/>
        <end position="331"/>
    </location>
</feature>
<comment type="subcellular location">
    <subcellularLocation>
        <location evidence="2">Membrane</location>
        <topology evidence="2">Multi-pass membrane protein</topology>
    </subcellularLocation>
</comment>
<dbReference type="PANTHER" id="PTHR11733:SF167">
    <property type="entry name" value="FI17812P1-RELATED"/>
    <property type="match status" value="1"/>
</dbReference>
<feature type="domain" description="Peptidase M13 C-terminal" evidence="12">
    <location>
        <begin position="1098"/>
        <end position="1308"/>
    </location>
</feature>
<dbReference type="InterPro" id="IPR042089">
    <property type="entry name" value="Peptidase_M13_dom_2"/>
</dbReference>
<keyword evidence="6" id="KW-0378">Hydrolase</keyword>
<dbReference type="HOGENOM" id="CLU_006187_2_0_1"/>
<feature type="transmembrane region" description="Helical" evidence="11">
    <location>
        <begin position="270"/>
        <end position="297"/>
    </location>
</feature>
<feature type="transmembrane region" description="Helical" evidence="11">
    <location>
        <begin position="76"/>
        <end position="98"/>
    </location>
</feature>
<proteinExistence type="inferred from homology"/>
<dbReference type="Pfam" id="PF07690">
    <property type="entry name" value="MFS_1"/>
    <property type="match status" value="1"/>
</dbReference>
<dbReference type="Gene3D" id="3.40.390.10">
    <property type="entry name" value="Collagenase (Catalytic Domain)"/>
    <property type="match status" value="1"/>
</dbReference>
<evidence type="ECO:0000313" key="15">
    <source>
        <dbReference type="Proteomes" id="UP000053424"/>
    </source>
</evidence>
<dbReference type="Proteomes" id="UP000053424">
    <property type="component" value="Unassembled WGS sequence"/>
</dbReference>
<dbReference type="GO" id="GO:0016485">
    <property type="term" value="P:protein processing"/>
    <property type="evidence" value="ECO:0007669"/>
    <property type="project" value="TreeGrafter"/>
</dbReference>
<feature type="transmembrane region" description="Helical" evidence="11">
    <location>
        <begin position="343"/>
        <end position="366"/>
    </location>
</feature>
<evidence type="ECO:0000256" key="6">
    <source>
        <dbReference type="ARBA" id="ARBA00022801"/>
    </source>
</evidence>
<dbReference type="PANTHER" id="PTHR11733">
    <property type="entry name" value="ZINC METALLOPROTEASE FAMILY M13 NEPRILYSIN-RELATED"/>
    <property type="match status" value="1"/>
</dbReference>
<keyword evidence="9" id="KW-0175">Coiled coil</keyword>
<evidence type="ECO:0000256" key="8">
    <source>
        <dbReference type="ARBA" id="ARBA00023049"/>
    </source>
</evidence>
<feature type="transmembrane region" description="Helical" evidence="11">
    <location>
        <begin position="133"/>
        <end position="153"/>
    </location>
</feature>
<feature type="coiled-coil region" evidence="9">
    <location>
        <begin position="829"/>
        <end position="856"/>
    </location>
</feature>
<feature type="transmembrane region" description="Helical" evidence="11">
    <location>
        <begin position="205"/>
        <end position="227"/>
    </location>
</feature>
<reference evidence="15" key="2">
    <citation type="submission" date="2015-01" db="EMBL/GenBank/DDBJ databases">
        <title>Evolutionary Origins and Diversification of the Mycorrhizal Mutualists.</title>
        <authorList>
            <consortium name="DOE Joint Genome Institute"/>
            <consortium name="Mycorrhizal Genomics Consortium"/>
            <person name="Kohler A."/>
            <person name="Kuo A."/>
            <person name="Nagy L.G."/>
            <person name="Floudas D."/>
            <person name="Copeland A."/>
            <person name="Barry K.W."/>
            <person name="Cichocki N."/>
            <person name="Veneault-Fourrey C."/>
            <person name="LaButti K."/>
            <person name="Lindquist E.A."/>
            <person name="Lipzen A."/>
            <person name="Lundell T."/>
            <person name="Morin E."/>
            <person name="Murat C."/>
            <person name="Riley R."/>
            <person name="Ohm R."/>
            <person name="Sun H."/>
            <person name="Tunlid A."/>
            <person name="Henrissat B."/>
            <person name="Grigoriev I.V."/>
            <person name="Hibbett D.S."/>
            <person name="Martin F."/>
        </authorList>
    </citation>
    <scope>NUCLEOTIDE SEQUENCE [LARGE SCALE GENOMIC DNA]</scope>
    <source>
        <strain evidence="15">h7</strain>
    </source>
</reference>
<reference evidence="14 15" key="1">
    <citation type="submission" date="2014-04" db="EMBL/GenBank/DDBJ databases">
        <authorList>
            <consortium name="DOE Joint Genome Institute"/>
            <person name="Kuo A."/>
            <person name="Gay G."/>
            <person name="Dore J."/>
            <person name="Kohler A."/>
            <person name="Nagy L.G."/>
            <person name="Floudas D."/>
            <person name="Copeland A."/>
            <person name="Barry K.W."/>
            <person name="Cichocki N."/>
            <person name="Veneault-Fourrey C."/>
            <person name="LaButti K."/>
            <person name="Lindquist E.A."/>
            <person name="Lipzen A."/>
            <person name="Lundell T."/>
            <person name="Morin E."/>
            <person name="Murat C."/>
            <person name="Sun H."/>
            <person name="Tunlid A."/>
            <person name="Henrissat B."/>
            <person name="Grigoriev I.V."/>
            <person name="Hibbett D.S."/>
            <person name="Martin F."/>
            <person name="Nordberg H.P."/>
            <person name="Cantor M.N."/>
            <person name="Hua S.X."/>
        </authorList>
    </citation>
    <scope>NUCLEOTIDE SEQUENCE [LARGE SCALE GENOMIC DNA]</scope>
    <source>
        <strain evidence="15">h7</strain>
    </source>
</reference>
<dbReference type="CDD" id="cd17330">
    <property type="entry name" value="MFS_SLC46_TetA_like"/>
    <property type="match status" value="1"/>
</dbReference>
<feature type="region of interest" description="Disordered" evidence="10">
    <location>
        <begin position="805"/>
        <end position="824"/>
    </location>
</feature>
<dbReference type="EMBL" id="KN831768">
    <property type="protein sequence ID" value="KIM49267.1"/>
    <property type="molecule type" value="Genomic_DNA"/>
</dbReference>
<feature type="transmembrane region" description="Helical" evidence="11">
    <location>
        <begin position="160"/>
        <end position="185"/>
    </location>
</feature>
<feature type="domain" description="Peptidase M13 N-terminal" evidence="13">
    <location>
        <begin position="594"/>
        <end position="1037"/>
    </location>
</feature>
<comment type="cofactor">
    <cofactor evidence="1">
        <name>Zn(2+)</name>
        <dbReference type="ChEBI" id="CHEBI:29105"/>
    </cofactor>
</comment>
<dbReference type="SUPFAM" id="SSF103473">
    <property type="entry name" value="MFS general substrate transporter"/>
    <property type="match status" value="1"/>
</dbReference>
<dbReference type="InterPro" id="IPR024079">
    <property type="entry name" value="MetalloPept_cat_dom_sf"/>
</dbReference>
<keyword evidence="15" id="KW-1185">Reference proteome</keyword>
<dbReference type="STRING" id="686832.A0A0C2Z7Z7"/>
<dbReference type="GO" id="GO:0004222">
    <property type="term" value="F:metalloendopeptidase activity"/>
    <property type="evidence" value="ECO:0007669"/>
    <property type="project" value="InterPro"/>
</dbReference>
<keyword evidence="8" id="KW-0482">Metalloprotease</keyword>
<dbReference type="Pfam" id="PF05649">
    <property type="entry name" value="Peptidase_M13_N"/>
    <property type="match status" value="1"/>
</dbReference>
<dbReference type="Gene3D" id="1.10.1380.10">
    <property type="entry name" value="Neutral endopeptidase , domain2"/>
    <property type="match status" value="1"/>
</dbReference>
<evidence type="ECO:0000259" key="13">
    <source>
        <dbReference type="Pfam" id="PF05649"/>
    </source>
</evidence>
<dbReference type="GO" id="GO:0022857">
    <property type="term" value="F:transmembrane transporter activity"/>
    <property type="evidence" value="ECO:0007669"/>
    <property type="project" value="InterPro"/>
</dbReference>
<dbReference type="GO" id="GO:0005886">
    <property type="term" value="C:plasma membrane"/>
    <property type="evidence" value="ECO:0007669"/>
    <property type="project" value="TreeGrafter"/>
</dbReference>
<evidence type="ECO:0000256" key="7">
    <source>
        <dbReference type="ARBA" id="ARBA00022833"/>
    </source>
</evidence>
<dbReference type="PROSITE" id="PS51885">
    <property type="entry name" value="NEPRILYSIN"/>
    <property type="match status" value="1"/>
</dbReference>
<dbReference type="InterPro" id="IPR036259">
    <property type="entry name" value="MFS_trans_sf"/>
</dbReference>
<feature type="transmembrane region" description="Helical" evidence="11">
    <location>
        <begin position="378"/>
        <end position="399"/>
    </location>
</feature>
<evidence type="ECO:0000256" key="5">
    <source>
        <dbReference type="ARBA" id="ARBA00022723"/>
    </source>
</evidence>
<evidence type="ECO:0000256" key="1">
    <source>
        <dbReference type="ARBA" id="ARBA00001947"/>
    </source>
</evidence>
<comment type="similarity">
    <text evidence="3">Belongs to the peptidase M13 family.</text>
</comment>
<dbReference type="OrthoDB" id="6475849at2759"/>
<name>A0A0C2Z7Z7_HEBCY</name>
<evidence type="ECO:0008006" key="16">
    <source>
        <dbReference type="Google" id="ProtNLM"/>
    </source>
</evidence>
<feature type="transmembrane region" description="Helical" evidence="11">
    <location>
        <begin position="110"/>
        <end position="127"/>
    </location>
</feature>
<protein>
    <recommendedName>
        <fullName evidence="16">Major facilitator superfamily (MFS) profile domain-containing protein</fullName>
    </recommendedName>
</protein>
<evidence type="ECO:0000256" key="3">
    <source>
        <dbReference type="ARBA" id="ARBA00007357"/>
    </source>
</evidence>
<feature type="region of interest" description="Disordered" evidence="10">
    <location>
        <begin position="442"/>
        <end position="464"/>
    </location>
</feature>
<dbReference type="PRINTS" id="PR00786">
    <property type="entry name" value="NEPRILYSIN"/>
</dbReference>
<evidence type="ECO:0000256" key="9">
    <source>
        <dbReference type="SAM" id="Coils"/>
    </source>
</evidence>
<dbReference type="CDD" id="cd08662">
    <property type="entry name" value="M13"/>
    <property type="match status" value="1"/>
</dbReference>
<evidence type="ECO:0000259" key="12">
    <source>
        <dbReference type="Pfam" id="PF01431"/>
    </source>
</evidence>
<dbReference type="InterPro" id="IPR011701">
    <property type="entry name" value="MFS"/>
</dbReference>
<evidence type="ECO:0000313" key="14">
    <source>
        <dbReference type="EMBL" id="KIM49267.1"/>
    </source>
</evidence>
<dbReference type="SUPFAM" id="SSF55486">
    <property type="entry name" value="Metalloproteases ('zincins'), catalytic domain"/>
    <property type="match status" value="1"/>
</dbReference>
<feature type="transmembrane region" description="Helical" evidence="11">
    <location>
        <begin position="488"/>
        <end position="508"/>
    </location>
</feature>
<evidence type="ECO:0000256" key="11">
    <source>
        <dbReference type="SAM" id="Phobius"/>
    </source>
</evidence>
<evidence type="ECO:0000256" key="2">
    <source>
        <dbReference type="ARBA" id="ARBA00004141"/>
    </source>
</evidence>
<keyword evidence="11" id="KW-1133">Transmembrane helix</keyword>
<dbReference type="InterPro" id="IPR008753">
    <property type="entry name" value="Peptidase_M13_N"/>
</dbReference>
<dbReference type="Gene3D" id="1.20.1250.20">
    <property type="entry name" value="MFS general substrate transporter like domains"/>
    <property type="match status" value="1"/>
</dbReference>
<dbReference type="GO" id="GO:0046872">
    <property type="term" value="F:metal ion binding"/>
    <property type="evidence" value="ECO:0007669"/>
    <property type="project" value="UniProtKB-KW"/>
</dbReference>
<dbReference type="InterPro" id="IPR018497">
    <property type="entry name" value="Peptidase_M13_C"/>
</dbReference>
<keyword evidence="4" id="KW-0645">Protease</keyword>
<evidence type="ECO:0000256" key="4">
    <source>
        <dbReference type="ARBA" id="ARBA00022670"/>
    </source>
</evidence>
<keyword evidence="11" id="KW-0812">Transmembrane</keyword>
<keyword evidence="7" id="KW-0862">Zinc</keyword>
<organism evidence="14 15">
    <name type="scientific">Hebeloma cylindrosporum</name>
    <dbReference type="NCBI Taxonomy" id="76867"/>
    <lineage>
        <taxon>Eukaryota</taxon>
        <taxon>Fungi</taxon>
        <taxon>Dikarya</taxon>
        <taxon>Basidiomycota</taxon>
        <taxon>Agaricomycotina</taxon>
        <taxon>Agaricomycetes</taxon>
        <taxon>Agaricomycetidae</taxon>
        <taxon>Agaricales</taxon>
        <taxon>Agaricineae</taxon>
        <taxon>Hymenogastraceae</taxon>
        <taxon>Hebeloma</taxon>
    </lineage>
</organism>
<sequence length="1312" mass="145218">MVLQESRPLLADERQTGLEVHHEMITRSSKQISLPKVQLGVLCFLRTLDPMNFTQIFPYINEFITDLHVTSDPSQIGFYSGLVESAFAFTQLLAIYPWGFFSDRVGRRPVVLAGVAGLSVTTLLFGTSTSFKAAMVFRALGNVIVIPAILCEITDETNQAFAFSFFGVWWPIGAIIGPLIGGVLAKPAVRHPNYFNYEIFKTYPYILPCFLVSSIAGIAFIIACFFLKETLYVGTDRSLSKSPGSLNNSATSTPKDFTLKQLFDIPIIRALCASGWALSFISTAFDVLFVLFCFSPVSAGGLGFSTSEIGFALSASGIIAALLQVFFMPAILRRVDHARMYHFCMKIWPFTFLSLPILNIIARHGIVPGTTQLDPFTIITLWACITVILCMTRVAFLAYSVNMLLVKKFAPNTSSLGSTTGLIQFCICFARACSPSFARMARPSTDEEPAPLLRDPGEDLETNPRRSYSIGERLNSVAQEPLTPLTKILLVLGLVLLLTSSVFIGLFAGAQHRLGLEHGGGKDRPTETITVTATTTLPLTSVSITTSTSTSTTTIVPPPIPVPTTTPEDKACLEPHCVILAASILSSVDPSQDPCENFYEFANGGWLSSHPLPADKSSFGNFESLAQENKQIIKNILESTVSVSPVDGQILAKIRGFYSSCLDEDTLDEVGVTPLLRFVSTVRKLFNENSTGSASQTSTPEAKRKGLTAALAFLHSRGIDALFSFDVEGDVGVDPNHMVLWFNQPELGLPSKEYFEEKPIREFYVGVIERLLLTLSEEAQIEKAGGSTDAVLINNEDANVWPPWPWPPWGGDDDDNDGGDKPHNRTLEIQKLAKEVVKFERKLAQASLDLDIMQQDPFATYNPAPLSNLTETLIQIHFPTYFSTFTPRSYPARVIITHPPYVIYLSKLLEETPSNVVEAYLVIRAALALSPYLGSMTEAWQAQRSLLERLTGIKKGAVGDRSEYCIGQVENALGFAAGRFFVNETFAGDLREKGTKVITDIVESFKESLKHLDWMDEKSAHAAAEKADAIRIKVGFPLSPDTRNPRSIARYYSLVKSDKKDFFGNVLSSATSDMFKKWLKLGRSRDLDEWEMYPSMVNAYFNPPSNEIVFPAGILRPPFFSQEWPNYLSYGSFGHVAAHELTHAFDSAGRLYNQEGKLVRWWSNSTSEGFQIKQDCIVAQYSEYTIDDGKGGKVHVNGNLTSGENIGDTGLIQAYRAWKAQYHISKQSGTEYLLPGLNFTRDQLFFISFARIWARAMKPAAAVQRIRTDPHSPSRYRVDGTVSNMPEFAKAFKCSKKAKLNPPTEERCIFWS</sequence>
<gene>
    <name evidence="14" type="ORF">M413DRAFT_21518</name>
</gene>